<gene>
    <name evidence="1" type="ORF">NLG97_g7981</name>
</gene>
<accession>A0ACC1QP34</accession>
<keyword evidence="2" id="KW-1185">Reference proteome</keyword>
<dbReference type="EMBL" id="JANAKD010001317">
    <property type="protein sequence ID" value="KAJ3480796.1"/>
    <property type="molecule type" value="Genomic_DNA"/>
</dbReference>
<evidence type="ECO:0000313" key="1">
    <source>
        <dbReference type="EMBL" id="KAJ3480796.1"/>
    </source>
</evidence>
<organism evidence="1 2">
    <name type="scientific">Lecanicillium saksenae</name>
    <dbReference type="NCBI Taxonomy" id="468837"/>
    <lineage>
        <taxon>Eukaryota</taxon>
        <taxon>Fungi</taxon>
        <taxon>Dikarya</taxon>
        <taxon>Ascomycota</taxon>
        <taxon>Pezizomycotina</taxon>
        <taxon>Sordariomycetes</taxon>
        <taxon>Hypocreomycetidae</taxon>
        <taxon>Hypocreales</taxon>
        <taxon>Cordycipitaceae</taxon>
        <taxon>Lecanicillium</taxon>
    </lineage>
</organism>
<reference evidence="1" key="1">
    <citation type="submission" date="2022-07" db="EMBL/GenBank/DDBJ databases">
        <title>Genome Sequence of Lecanicillium saksenae.</title>
        <authorList>
            <person name="Buettner E."/>
        </authorList>
    </citation>
    <scope>NUCLEOTIDE SEQUENCE</scope>
    <source>
        <strain evidence="1">VT-O1</strain>
    </source>
</reference>
<evidence type="ECO:0000313" key="2">
    <source>
        <dbReference type="Proteomes" id="UP001148737"/>
    </source>
</evidence>
<sequence>MITKNVPNYARLSPWISQLPYQGVYQYPPRHQQSNPASHVLASDNVINFEVILANGTIVNANWTSNKDLWAAVKGGSGNIGLVTRFDTSVIEYPGLVEPVLWGGSLTFDLAAPPGVIESLVRSTNDISTNENCTAERNLDYAPQSGGTTLMVSFDNSLATHRPSIFDHFYNVEGITEEGTGINSLLVVKEGNW</sequence>
<name>A0ACC1QP34_9HYPO</name>
<proteinExistence type="predicted"/>
<comment type="caution">
    <text evidence="1">The sequence shown here is derived from an EMBL/GenBank/DDBJ whole genome shotgun (WGS) entry which is preliminary data.</text>
</comment>
<dbReference type="Proteomes" id="UP001148737">
    <property type="component" value="Unassembled WGS sequence"/>
</dbReference>
<protein>
    <submittedName>
        <fullName evidence="1">Uncharacterized protein</fullName>
    </submittedName>
</protein>